<gene>
    <name evidence="2" type="ORF">A7P85_04055</name>
</gene>
<evidence type="ECO:0000313" key="2">
    <source>
        <dbReference type="EMBL" id="OAM16947.1"/>
    </source>
</evidence>
<dbReference type="Proteomes" id="UP000078003">
    <property type="component" value="Unassembled WGS sequence"/>
</dbReference>
<dbReference type="EMBL" id="LXSF01000003">
    <property type="protein sequence ID" value="OAM16947.1"/>
    <property type="molecule type" value="Genomic_DNA"/>
</dbReference>
<evidence type="ECO:0000313" key="3">
    <source>
        <dbReference type="Proteomes" id="UP000078003"/>
    </source>
</evidence>
<sequence length="89" mass="10119">MPPQMITGLFLRTASVLANRKIVVIWLIRLPNFCVAIKLLMLGMAIVAIIPIRVMVIISSIRVNPCVCCRVFMAITLKWEMGHKNRQIE</sequence>
<name>A0A1A9RFB6_EIKCO</name>
<evidence type="ECO:0000256" key="1">
    <source>
        <dbReference type="SAM" id="Phobius"/>
    </source>
</evidence>
<protein>
    <submittedName>
        <fullName evidence="2">Uncharacterized protein</fullName>
    </submittedName>
</protein>
<keyword evidence="1" id="KW-1133">Transmembrane helix</keyword>
<feature type="transmembrane region" description="Helical" evidence="1">
    <location>
        <begin position="30"/>
        <end position="52"/>
    </location>
</feature>
<reference evidence="3" key="1">
    <citation type="submission" date="2016-05" db="EMBL/GenBank/DDBJ databases">
        <title>Draft genome of Corynebacterium afermentans subsp. afermentans LCDC 88199T.</title>
        <authorList>
            <person name="Bernier A.-M."/>
            <person name="Bernard K."/>
        </authorList>
    </citation>
    <scope>NUCLEOTIDE SEQUENCE [LARGE SCALE GENOMIC DNA]</scope>
    <source>
        <strain evidence="3">NML01-0328</strain>
    </source>
</reference>
<proteinExistence type="predicted"/>
<keyword evidence="1" id="KW-0472">Membrane</keyword>
<keyword evidence="1" id="KW-0812">Transmembrane</keyword>
<dbReference type="AlphaFoldDB" id="A0A1A9RFB6"/>
<comment type="caution">
    <text evidence="2">The sequence shown here is derived from an EMBL/GenBank/DDBJ whole genome shotgun (WGS) entry which is preliminary data.</text>
</comment>
<organism evidence="2 3">
    <name type="scientific">Eikenella corrodens</name>
    <dbReference type="NCBI Taxonomy" id="539"/>
    <lineage>
        <taxon>Bacteria</taxon>
        <taxon>Pseudomonadati</taxon>
        <taxon>Pseudomonadota</taxon>
        <taxon>Betaproteobacteria</taxon>
        <taxon>Neisseriales</taxon>
        <taxon>Neisseriaceae</taxon>
        <taxon>Eikenella</taxon>
    </lineage>
</organism>
<accession>A0A1A9RFB6</accession>